<feature type="region of interest" description="Disordered" evidence="1">
    <location>
        <begin position="125"/>
        <end position="145"/>
    </location>
</feature>
<comment type="caution">
    <text evidence="2">The sequence shown here is derived from an EMBL/GenBank/DDBJ whole genome shotgun (WGS) entry which is preliminary data.</text>
</comment>
<evidence type="ECO:0000256" key="1">
    <source>
        <dbReference type="SAM" id="MobiDB-lite"/>
    </source>
</evidence>
<dbReference type="AlphaFoldDB" id="A0A3P1YW14"/>
<dbReference type="Proteomes" id="UP000279860">
    <property type="component" value="Unassembled WGS sequence"/>
</dbReference>
<proteinExistence type="predicted"/>
<evidence type="ECO:0008006" key="4">
    <source>
        <dbReference type="Google" id="ProtNLM"/>
    </source>
</evidence>
<dbReference type="Pfam" id="PF06199">
    <property type="entry name" value="Phage_tail_2"/>
    <property type="match status" value="1"/>
</dbReference>
<accession>A0A3P1YW14</accession>
<gene>
    <name evidence="2" type="ORF">EII41_06995</name>
</gene>
<dbReference type="RefSeq" id="WP_124790000.1">
    <property type="nucleotide sequence ID" value="NZ_RQYN01000021.1"/>
</dbReference>
<protein>
    <recommendedName>
        <fullName evidence="4">Phage tail protein</fullName>
    </recommendedName>
</protein>
<evidence type="ECO:0000313" key="2">
    <source>
        <dbReference type="EMBL" id="RRD75251.1"/>
    </source>
</evidence>
<evidence type="ECO:0000313" key="3">
    <source>
        <dbReference type="Proteomes" id="UP000279860"/>
    </source>
</evidence>
<dbReference type="InterPro" id="IPR011855">
    <property type="entry name" value="Phgtail_TP901_1"/>
</dbReference>
<sequence length="145" mass="15650">MAEGYIHGSNLLVFIGGKAIGHCTSCTITHNTESKERAVKPASSVAGGNTGKWTEKSVTKLSESISGEGFCFYNEAECGYTQLLDLWQKAQPVDVKYAHRGEDATKYRAGKFVITNLEQTRPADDDASYSISLESTGEVKDHPGG</sequence>
<dbReference type="EMBL" id="RQYN01000021">
    <property type="protein sequence ID" value="RRD75251.1"/>
    <property type="molecule type" value="Genomic_DNA"/>
</dbReference>
<organism evidence="2 3">
    <name type="scientific">Tannerella forsythia</name>
    <name type="common">Bacteroides forsythus</name>
    <dbReference type="NCBI Taxonomy" id="28112"/>
    <lineage>
        <taxon>Bacteria</taxon>
        <taxon>Pseudomonadati</taxon>
        <taxon>Bacteroidota</taxon>
        <taxon>Bacteroidia</taxon>
        <taxon>Bacteroidales</taxon>
        <taxon>Tannerellaceae</taxon>
        <taxon>Tannerella</taxon>
    </lineage>
</organism>
<name>A0A3P1YW14_TANFO</name>
<reference evidence="2 3" key="1">
    <citation type="submission" date="2018-11" db="EMBL/GenBank/DDBJ databases">
        <title>Genomes From Bacteria Associated with the Canine Oral Cavity: a Test Case for Automated Genome-Based Taxonomic Assignment.</title>
        <authorList>
            <person name="Coil D.A."/>
            <person name="Jospin G."/>
            <person name="Darling A.E."/>
            <person name="Wallis C."/>
            <person name="Davis I.J."/>
            <person name="Harris S."/>
            <person name="Eisen J.A."/>
            <person name="Holcombe L.J."/>
            <person name="O'Flynn C."/>
        </authorList>
    </citation>
    <scope>NUCLEOTIDE SEQUENCE [LARGE SCALE GENOMIC DNA]</scope>
    <source>
        <strain evidence="2 3">OH1426_COT-023</strain>
    </source>
</reference>